<comment type="caution">
    <text evidence="2">The sequence shown here is derived from an EMBL/GenBank/DDBJ whole genome shotgun (WGS) entry which is preliminary data.</text>
</comment>
<dbReference type="Pfam" id="PF03883">
    <property type="entry name" value="H2O2_YaaD"/>
    <property type="match status" value="1"/>
</dbReference>
<protein>
    <recommendedName>
        <fullName evidence="1">UPF0246 protein RM552_01170</fullName>
    </recommendedName>
</protein>
<evidence type="ECO:0000313" key="2">
    <source>
        <dbReference type="EMBL" id="MDT0593451.1"/>
    </source>
</evidence>
<dbReference type="NCBIfam" id="NF002541">
    <property type="entry name" value="PRK02101.1-1"/>
    <property type="match status" value="1"/>
</dbReference>
<proteinExistence type="inferred from homology"/>
<name>A0ABU2ZM21_9ALTE</name>
<evidence type="ECO:0000313" key="3">
    <source>
        <dbReference type="Proteomes" id="UP001253545"/>
    </source>
</evidence>
<dbReference type="HAMAP" id="MF_00652">
    <property type="entry name" value="UPF0246"/>
    <property type="match status" value="1"/>
</dbReference>
<gene>
    <name evidence="2" type="primary">yaaA</name>
    <name evidence="2" type="ORF">RM552_01170</name>
</gene>
<evidence type="ECO:0000256" key="1">
    <source>
        <dbReference type="HAMAP-Rule" id="MF_00652"/>
    </source>
</evidence>
<dbReference type="PANTHER" id="PTHR30283:SF4">
    <property type="entry name" value="PEROXIDE STRESS RESISTANCE PROTEIN YAAA"/>
    <property type="match status" value="1"/>
</dbReference>
<dbReference type="RefSeq" id="WP_311366966.1">
    <property type="nucleotide sequence ID" value="NZ_JAVRHX010000001.1"/>
</dbReference>
<dbReference type="InterPro" id="IPR005583">
    <property type="entry name" value="YaaA"/>
</dbReference>
<dbReference type="NCBIfam" id="NF002542">
    <property type="entry name" value="PRK02101.1-3"/>
    <property type="match status" value="1"/>
</dbReference>
<accession>A0ABU2ZM21</accession>
<dbReference type="PANTHER" id="PTHR30283">
    <property type="entry name" value="PEROXIDE STRESS RESPONSE PROTEIN YAAA"/>
    <property type="match status" value="1"/>
</dbReference>
<reference evidence="2 3" key="1">
    <citation type="submission" date="2023-09" db="EMBL/GenBank/DDBJ databases">
        <authorList>
            <person name="Rey-Velasco X."/>
        </authorList>
    </citation>
    <scope>NUCLEOTIDE SEQUENCE [LARGE SCALE GENOMIC DNA]</scope>
    <source>
        <strain evidence="2 3">P117</strain>
    </source>
</reference>
<dbReference type="EMBL" id="JAVRHX010000001">
    <property type="protein sequence ID" value="MDT0593451.1"/>
    <property type="molecule type" value="Genomic_DNA"/>
</dbReference>
<keyword evidence="3" id="KW-1185">Reference proteome</keyword>
<dbReference type="Proteomes" id="UP001253545">
    <property type="component" value="Unassembled WGS sequence"/>
</dbReference>
<comment type="similarity">
    <text evidence="1">Belongs to the UPF0246 family.</text>
</comment>
<sequence length="266" mass="29619">MLVVVSPAKNLDYDSELPAFIEQDIEQDRAPQPSLIKNVKELVAICKKLSPADLSSMMKISDKLAILNAERFSSFEFPFTSNNARPAMYAFNGDVYAGLDAKSLSPASVTFAQSHLRILSGLYGVLAPLDLMQPYRLEMGTKIAVNKANNLYQYWGDTITDSLNTSLQGCQAEVLVNLASNEYFSSVNTAKLSARVITPQFKDEKNGKYKIISFYAKKARGLMARYIIENQVTEIAQLKQFDTAGYQFDATSSTDTELVFKRAEQQ</sequence>
<organism evidence="2 3">
    <name type="scientific">Glaciecola petra</name>
    <dbReference type="NCBI Taxonomy" id="3075602"/>
    <lineage>
        <taxon>Bacteria</taxon>
        <taxon>Pseudomonadati</taxon>
        <taxon>Pseudomonadota</taxon>
        <taxon>Gammaproteobacteria</taxon>
        <taxon>Alteromonadales</taxon>
        <taxon>Alteromonadaceae</taxon>
        <taxon>Glaciecola</taxon>
    </lineage>
</organism>